<feature type="coiled-coil region" evidence="6">
    <location>
        <begin position="466"/>
        <end position="501"/>
    </location>
</feature>
<dbReference type="Pfam" id="PF00350">
    <property type="entry name" value="Dynamin_N"/>
    <property type="match status" value="1"/>
</dbReference>
<dbReference type="GO" id="GO:0016020">
    <property type="term" value="C:membrane"/>
    <property type="evidence" value="ECO:0007669"/>
    <property type="project" value="UniProtKB-SubCell"/>
</dbReference>
<evidence type="ECO:0000313" key="8">
    <source>
        <dbReference type="EMBL" id="QAA80854.1"/>
    </source>
</evidence>
<keyword evidence="6" id="KW-0175">Coiled coil</keyword>
<name>A0A410G0Q6_9FLAO</name>
<dbReference type="SUPFAM" id="SSF52540">
    <property type="entry name" value="P-loop containing nucleoside triphosphate hydrolases"/>
    <property type="match status" value="1"/>
</dbReference>
<dbReference type="PANTHER" id="PTHR10465">
    <property type="entry name" value="TRANSMEMBRANE GTPASE FZO1"/>
    <property type="match status" value="1"/>
</dbReference>
<dbReference type="OrthoDB" id="1415619at2"/>
<dbReference type="InterPro" id="IPR045063">
    <property type="entry name" value="Dynamin_N"/>
</dbReference>
<keyword evidence="2" id="KW-0547">Nucleotide-binding</keyword>
<dbReference type="AlphaFoldDB" id="A0A410G0Q6"/>
<evidence type="ECO:0000256" key="5">
    <source>
        <dbReference type="ARBA" id="ARBA00023136"/>
    </source>
</evidence>
<dbReference type="PANTHER" id="PTHR10465:SF0">
    <property type="entry name" value="SARCALUMENIN"/>
    <property type="match status" value="1"/>
</dbReference>
<dbReference type="GO" id="GO:0008053">
    <property type="term" value="P:mitochondrial fusion"/>
    <property type="evidence" value="ECO:0007669"/>
    <property type="project" value="TreeGrafter"/>
</dbReference>
<protein>
    <recommendedName>
        <fullName evidence="7">Dynamin N-terminal domain-containing protein</fullName>
    </recommendedName>
</protein>
<accession>A0A410G0Q6</accession>
<evidence type="ECO:0000256" key="4">
    <source>
        <dbReference type="ARBA" id="ARBA00023134"/>
    </source>
</evidence>
<dbReference type="Gene3D" id="3.40.50.300">
    <property type="entry name" value="P-loop containing nucleotide triphosphate hydrolases"/>
    <property type="match status" value="1"/>
</dbReference>
<dbReference type="KEGG" id="aev:EI546_03520"/>
<proteinExistence type="predicted"/>
<evidence type="ECO:0000256" key="1">
    <source>
        <dbReference type="ARBA" id="ARBA00004370"/>
    </source>
</evidence>
<gene>
    <name evidence="8" type="ORF">EI546_03520</name>
</gene>
<keyword evidence="3" id="KW-0378">Hydrolase</keyword>
<evidence type="ECO:0000256" key="6">
    <source>
        <dbReference type="SAM" id="Coils"/>
    </source>
</evidence>
<dbReference type="Proteomes" id="UP000285517">
    <property type="component" value="Chromosome"/>
</dbReference>
<dbReference type="EMBL" id="CP034951">
    <property type="protein sequence ID" value="QAA80854.1"/>
    <property type="molecule type" value="Genomic_DNA"/>
</dbReference>
<feature type="domain" description="Dynamin N-terminal" evidence="7">
    <location>
        <begin position="143"/>
        <end position="315"/>
    </location>
</feature>
<dbReference type="InterPro" id="IPR027417">
    <property type="entry name" value="P-loop_NTPase"/>
</dbReference>
<evidence type="ECO:0000313" key="9">
    <source>
        <dbReference type="Proteomes" id="UP000285517"/>
    </source>
</evidence>
<keyword evidence="9" id="KW-1185">Reference proteome</keyword>
<sequence>MKIIINYDTVSFVSQIECTDKVIENNLKQSIEENKDKRITDWFEGFIKGVKDATNNDKFSIEIYGCDSYEKDFIESILEIEKNFINKRKINFIDDRRVMERHNAVDAFIDYTLKSNEPIITNAIKPNQDRVKSLRSNKVEVPVIATMSSGKSTLLNAILGKNILFEDTGTATGTICTIKIKDSDKFTARAIKGNKILDETSDEIKPFFEKWNTYANKEKDPELELCLEGPIKDLNSSGMELNFIDTPGPNSAQFENHKLKTQGYLKDNQDLPIVLYVLDPEKMDSNDDNFTLKAISNQFKEQKQNLDRIVFIYNKVDCEKLGNKSFSEILEKVYKFLGKFGIKNPCVFPISSSYAKLAQLNGTLNHDEVGELTGYRHKFTPVPEKNYKGYQLIDYAPLTIKQKAHLKERITKSELDADLVYSGLAALKLYIEDYIANHHQKIQYRDLMSIANNVFDEIKSKIDLEKKNLEEKTVDEQKKIEERKKKEEEELSIRKDQALQEIASVKVNKKFIQDATRKTDQAFDKLKAKSTKTNLSPFEAKRLVEWVNNTISELEVSVKTDIVAKINDEGQNYLQNLKKKVGNKFNLKNQSFEQKSFNAQLLNKINILDIKQINGYKETETENKQRTVEEKVKSEKWYKRLFGIEDTIVYIEVYSIETTVINVSKFYNDKIEPKIKEFEALIKNCENASEKIFQEYNIAFQTLVKKSFEESKNSVYKTSDDELTRNEKEIQNELQKLIEISNTILKFKIQ</sequence>
<dbReference type="RefSeq" id="WP_128249247.1">
    <property type="nucleotide sequence ID" value="NZ_CP034951.1"/>
</dbReference>
<comment type="subcellular location">
    <subcellularLocation>
        <location evidence="1">Membrane</location>
    </subcellularLocation>
</comment>
<evidence type="ECO:0000256" key="2">
    <source>
        <dbReference type="ARBA" id="ARBA00022741"/>
    </source>
</evidence>
<dbReference type="InterPro" id="IPR027094">
    <property type="entry name" value="Mitofusin_fam"/>
</dbReference>
<evidence type="ECO:0000256" key="3">
    <source>
        <dbReference type="ARBA" id="ARBA00022801"/>
    </source>
</evidence>
<dbReference type="GO" id="GO:0005525">
    <property type="term" value="F:GTP binding"/>
    <property type="evidence" value="ECO:0007669"/>
    <property type="project" value="UniProtKB-KW"/>
</dbReference>
<reference evidence="8 9" key="1">
    <citation type="submission" date="2019-01" db="EMBL/GenBank/DDBJ databases">
        <title>Complete genome sequencing of Aequorivita sp. H23M31.</title>
        <authorList>
            <person name="Bae J.-W."/>
        </authorList>
    </citation>
    <scope>NUCLEOTIDE SEQUENCE [LARGE SCALE GENOMIC DNA]</scope>
    <source>
        <strain evidence="8 9">H23M31</strain>
    </source>
</reference>
<keyword evidence="5" id="KW-0472">Membrane</keyword>
<evidence type="ECO:0000259" key="7">
    <source>
        <dbReference type="Pfam" id="PF00350"/>
    </source>
</evidence>
<organism evidence="8 9">
    <name type="scientific">Aequorivita ciconiae</name>
    <dbReference type="NCBI Taxonomy" id="2494375"/>
    <lineage>
        <taxon>Bacteria</taxon>
        <taxon>Pseudomonadati</taxon>
        <taxon>Bacteroidota</taxon>
        <taxon>Flavobacteriia</taxon>
        <taxon>Flavobacteriales</taxon>
        <taxon>Flavobacteriaceae</taxon>
        <taxon>Aequorivita</taxon>
    </lineage>
</organism>
<dbReference type="GO" id="GO:0003924">
    <property type="term" value="F:GTPase activity"/>
    <property type="evidence" value="ECO:0007669"/>
    <property type="project" value="InterPro"/>
</dbReference>
<keyword evidence="4" id="KW-0342">GTP-binding</keyword>